<name>A0A1F6PC02_9BACT</name>
<evidence type="ECO:0000313" key="7">
    <source>
        <dbReference type="Proteomes" id="UP000178254"/>
    </source>
</evidence>
<dbReference type="InterPro" id="IPR001854">
    <property type="entry name" value="Ribosomal_uL29"/>
</dbReference>
<reference evidence="6 7" key="1">
    <citation type="journal article" date="2016" name="Nat. Commun.">
        <title>Thousands of microbial genomes shed light on interconnected biogeochemical processes in an aquifer system.</title>
        <authorList>
            <person name="Anantharaman K."/>
            <person name="Brown C.T."/>
            <person name="Hug L.A."/>
            <person name="Sharon I."/>
            <person name="Castelle C.J."/>
            <person name="Probst A.J."/>
            <person name="Thomas B.C."/>
            <person name="Singh A."/>
            <person name="Wilkins M.J."/>
            <person name="Karaoz U."/>
            <person name="Brodie E.L."/>
            <person name="Williams K.H."/>
            <person name="Hubbard S.S."/>
            <person name="Banfield J.F."/>
        </authorList>
    </citation>
    <scope>NUCLEOTIDE SEQUENCE [LARGE SCALE GENOMIC DNA]</scope>
</reference>
<dbReference type="CDD" id="cd00427">
    <property type="entry name" value="Ribosomal_L29_HIP"/>
    <property type="match status" value="1"/>
</dbReference>
<dbReference type="InterPro" id="IPR036049">
    <property type="entry name" value="Ribosomal_uL29_sf"/>
</dbReference>
<dbReference type="InterPro" id="IPR018254">
    <property type="entry name" value="Ribosomal_uL29_CS"/>
</dbReference>
<comment type="caution">
    <text evidence="6">The sequence shown here is derived from an EMBL/GenBank/DDBJ whole genome shotgun (WGS) entry which is preliminary data.</text>
</comment>
<evidence type="ECO:0000256" key="1">
    <source>
        <dbReference type="ARBA" id="ARBA00009254"/>
    </source>
</evidence>
<accession>A0A1F6PC02</accession>
<dbReference type="Pfam" id="PF00831">
    <property type="entry name" value="Ribosomal_L29"/>
    <property type="match status" value="1"/>
</dbReference>
<dbReference type="PROSITE" id="PS00579">
    <property type="entry name" value="RIBOSOMAL_L29"/>
    <property type="match status" value="1"/>
</dbReference>
<dbReference type="GO" id="GO:0006412">
    <property type="term" value="P:translation"/>
    <property type="evidence" value="ECO:0007669"/>
    <property type="project" value="UniProtKB-UniRule"/>
</dbReference>
<keyword evidence="3 5" id="KW-0687">Ribonucleoprotein</keyword>
<evidence type="ECO:0000256" key="4">
    <source>
        <dbReference type="ARBA" id="ARBA00035204"/>
    </source>
</evidence>
<dbReference type="SUPFAM" id="SSF46561">
    <property type="entry name" value="Ribosomal protein L29 (L29p)"/>
    <property type="match status" value="1"/>
</dbReference>
<dbReference type="HAMAP" id="MF_00374">
    <property type="entry name" value="Ribosomal_uL29"/>
    <property type="match status" value="1"/>
</dbReference>
<dbReference type="GO" id="GO:1990904">
    <property type="term" value="C:ribonucleoprotein complex"/>
    <property type="evidence" value="ECO:0007669"/>
    <property type="project" value="UniProtKB-KW"/>
</dbReference>
<evidence type="ECO:0000256" key="5">
    <source>
        <dbReference type="HAMAP-Rule" id="MF_00374"/>
    </source>
</evidence>
<dbReference type="STRING" id="1798709.A2538_00545"/>
<sequence length="60" mass="7048">MDFSELKNKSVNDVRELLAQFSSQLRELRFKALSKSLKQTHKLNALRKDIAKIKTFINQK</sequence>
<dbReference type="GO" id="GO:0003735">
    <property type="term" value="F:structural constituent of ribosome"/>
    <property type="evidence" value="ECO:0007669"/>
    <property type="project" value="InterPro"/>
</dbReference>
<protein>
    <recommendedName>
        <fullName evidence="4 5">Large ribosomal subunit protein uL29</fullName>
    </recommendedName>
</protein>
<dbReference type="Gene3D" id="1.10.287.310">
    <property type="match status" value="1"/>
</dbReference>
<gene>
    <name evidence="5" type="primary">rpmC</name>
    <name evidence="6" type="ORF">A2538_00545</name>
</gene>
<dbReference type="EMBL" id="MFRE01000023">
    <property type="protein sequence ID" value="OGH93679.1"/>
    <property type="molecule type" value="Genomic_DNA"/>
</dbReference>
<dbReference type="AlphaFoldDB" id="A0A1F6PC02"/>
<dbReference type="Proteomes" id="UP000178254">
    <property type="component" value="Unassembled WGS sequence"/>
</dbReference>
<comment type="similarity">
    <text evidence="1 5">Belongs to the universal ribosomal protein uL29 family.</text>
</comment>
<evidence type="ECO:0000256" key="3">
    <source>
        <dbReference type="ARBA" id="ARBA00023274"/>
    </source>
</evidence>
<evidence type="ECO:0000256" key="2">
    <source>
        <dbReference type="ARBA" id="ARBA00022980"/>
    </source>
</evidence>
<dbReference type="NCBIfam" id="TIGR00012">
    <property type="entry name" value="L29"/>
    <property type="match status" value="1"/>
</dbReference>
<evidence type="ECO:0000313" key="6">
    <source>
        <dbReference type="EMBL" id="OGH93679.1"/>
    </source>
</evidence>
<dbReference type="GO" id="GO:0005840">
    <property type="term" value="C:ribosome"/>
    <property type="evidence" value="ECO:0007669"/>
    <property type="project" value="UniProtKB-KW"/>
</dbReference>
<proteinExistence type="inferred from homology"/>
<organism evidence="6 7">
    <name type="scientific">Candidatus Magasanikbacteria bacterium RIFOXYD2_FULL_41_14</name>
    <dbReference type="NCBI Taxonomy" id="1798709"/>
    <lineage>
        <taxon>Bacteria</taxon>
        <taxon>Candidatus Magasanikiibacteriota</taxon>
    </lineage>
</organism>
<keyword evidence="2 5" id="KW-0689">Ribosomal protein</keyword>